<dbReference type="GO" id="GO:0046872">
    <property type="term" value="F:metal ion binding"/>
    <property type="evidence" value="ECO:0007669"/>
    <property type="project" value="UniProtKB-KW"/>
</dbReference>
<evidence type="ECO:0000256" key="3">
    <source>
        <dbReference type="ARBA" id="ARBA00023004"/>
    </source>
</evidence>
<keyword evidence="1 4" id="KW-0349">Heme</keyword>
<name>A0A7T4UPS4_9GAMM</name>
<evidence type="ECO:0000256" key="2">
    <source>
        <dbReference type="ARBA" id="ARBA00022723"/>
    </source>
</evidence>
<sequence>MRSSLLKTLLPVAIAMSLAACGGSSSGAPQGGSGTNNNGGGDGGNTDGGNTDGGGSGGGAVTQEEFFQTRLQNSSGFCRTCHIPGGVGDVEDGRDFMLSSNPADDYDLLYQSWQTLGGGVESSPLLVEPSDPSEPHSGGKPWPVGSAPYEAMRTLLSCWDNPSSCSLSGGGDGGGEPVDLEPLLGSARGGHYWFDYCGNDGSGNPRPDSAVLPPDPRSLVRPGVSDGKAVHFNTFWADCHADPQLVQEDPHPETCGQLRDSWEHGRELMVGNGEPGSGTFFNADYHDEDALLALSASSYNRLWMQWGMFSRPDNFDQLVAERYGMPLSEERNPYPLPGEDPNATNGGSGQLPAFLTQMRGDNGEWTGTLGYTCHACHSGAAGLPGEGEDTGFQMGSGNSLQDIALMSRELGAAAISGFNGEGFGTIFSLFGTSRGTNNASDVNIFFLANKEGGPSFDEHLFGVLTSGSTASGDTPAWWNMGHRPAKFQDGFFPMDASRVDLIFYTPLDALTGDEAGEQWVRDHAQDADKWMVSLKSPQYPLEVDESLAEQGAILFHSKDLWADNLNNPVPEPEGGNGSCASCHGAYSPRFVNDPTFLSDPSMEGLAANVAPLDVIRTDPARVNTNNESVNQYGADSFLGFGETVGTEHDCGPLNRESIRGDREMGYLAPPLYGVWATAPYLHNGSIPDVWSLLKPEDRPDLWRRVSTPARADQEGSVVMGFDVSMERAYDEDRMGWKYDELECGDGTIPFLDCSPLTGGTPILQEILSQLYGNLILTWNLGQLPIFLQATQQQVENRKIYNTHLYSQGNEGHDFTTVLTDQERRALIEYMKTL</sequence>
<dbReference type="Proteomes" id="UP000596063">
    <property type="component" value="Chromosome"/>
</dbReference>
<feature type="signal peptide" evidence="6">
    <location>
        <begin position="1"/>
        <end position="22"/>
    </location>
</feature>
<proteinExistence type="predicted"/>
<feature type="region of interest" description="Disordered" evidence="5">
    <location>
        <begin position="204"/>
        <end position="223"/>
    </location>
</feature>
<evidence type="ECO:0000256" key="4">
    <source>
        <dbReference type="PROSITE-ProRule" id="PRU00433"/>
    </source>
</evidence>
<dbReference type="PROSITE" id="PS51257">
    <property type="entry name" value="PROKAR_LIPOPROTEIN"/>
    <property type="match status" value="1"/>
</dbReference>
<feature type="chain" id="PRO_5032319241" description="Cytochrome c domain-containing protein" evidence="6">
    <location>
        <begin position="23"/>
        <end position="833"/>
    </location>
</feature>
<keyword evidence="2 4" id="KW-0479">Metal-binding</keyword>
<accession>A0A7T4UPS4</accession>
<organism evidence="8 9">
    <name type="scientific">Spongiibacter nanhainus</name>
    <dbReference type="NCBI Taxonomy" id="2794344"/>
    <lineage>
        <taxon>Bacteria</taxon>
        <taxon>Pseudomonadati</taxon>
        <taxon>Pseudomonadota</taxon>
        <taxon>Gammaproteobacteria</taxon>
        <taxon>Cellvibrionales</taxon>
        <taxon>Spongiibacteraceae</taxon>
        <taxon>Spongiibacter</taxon>
    </lineage>
</organism>
<feature type="region of interest" description="Disordered" evidence="5">
    <location>
        <begin position="25"/>
        <end position="61"/>
    </location>
</feature>
<dbReference type="GO" id="GO:0004130">
    <property type="term" value="F:cytochrome-c peroxidase activity"/>
    <property type="evidence" value="ECO:0007669"/>
    <property type="project" value="TreeGrafter"/>
</dbReference>
<protein>
    <recommendedName>
        <fullName evidence="7">Cytochrome c domain-containing protein</fullName>
    </recommendedName>
</protein>
<evidence type="ECO:0000256" key="5">
    <source>
        <dbReference type="SAM" id="MobiDB-lite"/>
    </source>
</evidence>
<feature type="domain" description="Cytochrome c" evidence="7">
    <location>
        <begin position="546"/>
        <end position="709"/>
    </location>
</feature>
<keyword evidence="6" id="KW-0732">Signal</keyword>
<dbReference type="AlphaFoldDB" id="A0A7T4UPS4"/>
<gene>
    <name evidence="8" type="ORF">I6N98_16095</name>
</gene>
<evidence type="ECO:0000259" key="7">
    <source>
        <dbReference type="PROSITE" id="PS51007"/>
    </source>
</evidence>
<dbReference type="PANTHER" id="PTHR30600:SF9">
    <property type="entry name" value="BLR7738 PROTEIN"/>
    <property type="match status" value="1"/>
</dbReference>
<evidence type="ECO:0000256" key="6">
    <source>
        <dbReference type="SAM" id="SignalP"/>
    </source>
</evidence>
<dbReference type="Gene3D" id="1.10.760.10">
    <property type="entry name" value="Cytochrome c-like domain"/>
    <property type="match status" value="1"/>
</dbReference>
<evidence type="ECO:0000313" key="8">
    <source>
        <dbReference type="EMBL" id="QQD17842.1"/>
    </source>
</evidence>
<keyword evidence="3 4" id="KW-0408">Iron</keyword>
<keyword evidence="9" id="KW-1185">Reference proteome</keyword>
<dbReference type="GO" id="GO:0020037">
    <property type="term" value="F:heme binding"/>
    <property type="evidence" value="ECO:0007669"/>
    <property type="project" value="InterPro"/>
</dbReference>
<dbReference type="InterPro" id="IPR036909">
    <property type="entry name" value="Cyt_c-like_dom_sf"/>
</dbReference>
<dbReference type="Pfam" id="PF21419">
    <property type="entry name" value="RoxA-like_Cyt-c"/>
    <property type="match status" value="1"/>
</dbReference>
<feature type="region of interest" description="Disordered" evidence="5">
    <location>
        <begin position="121"/>
        <end position="145"/>
    </location>
</feature>
<dbReference type="InterPro" id="IPR009056">
    <property type="entry name" value="Cyt_c-like_dom"/>
</dbReference>
<feature type="compositionally biased region" description="Gly residues" evidence="5">
    <location>
        <begin position="29"/>
        <end position="60"/>
    </location>
</feature>
<dbReference type="RefSeq" id="WP_198569341.1">
    <property type="nucleotide sequence ID" value="NZ_CP066167.1"/>
</dbReference>
<dbReference type="KEGG" id="snan:I6N98_16095"/>
<evidence type="ECO:0000313" key="9">
    <source>
        <dbReference type="Proteomes" id="UP000596063"/>
    </source>
</evidence>
<evidence type="ECO:0000256" key="1">
    <source>
        <dbReference type="ARBA" id="ARBA00022617"/>
    </source>
</evidence>
<dbReference type="GO" id="GO:0009055">
    <property type="term" value="F:electron transfer activity"/>
    <property type="evidence" value="ECO:0007669"/>
    <property type="project" value="InterPro"/>
</dbReference>
<dbReference type="EMBL" id="CP066167">
    <property type="protein sequence ID" value="QQD17842.1"/>
    <property type="molecule type" value="Genomic_DNA"/>
</dbReference>
<dbReference type="PANTHER" id="PTHR30600">
    <property type="entry name" value="CYTOCHROME C PEROXIDASE-RELATED"/>
    <property type="match status" value="1"/>
</dbReference>
<dbReference type="SUPFAM" id="SSF46626">
    <property type="entry name" value="Cytochrome c"/>
    <property type="match status" value="2"/>
</dbReference>
<dbReference type="InterPro" id="IPR051395">
    <property type="entry name" value="Cytochrome_c_Peroxidase/MauG"/>
</dbReference>
<reference evidence="8 9" key="1">
    <citation type="submission" date="2020-12" db="EMBL/GenBank/DDBJ databases">
        <authorList>
            <person name="Shan Y."/>
        </authorList>
    </citation>
    <scope>NUCLEOTIDE SEQUENCE [LARGE SCALE GENOMIC DNA]</scope>
    <source>
        <strain evidence="9">csc3.9</strain>
    </source>
</reference>
<dbReference type="PROSITE" id="PS51007">
    <property type="entry name" value="CYTC"/>
    <property type="match status" value="1"/>
</dbReference>